<feature type="domain" description="RING/Ubox-like zinc-binding" evidence="2">
    <location>
        <begin position="270"/>
        <end position="357"/>
    </location>
</feature>
<dbReference type="EMBL" id="MK072259">
    <property type="protein sequence ID" value="AYV81121.1"/>
    <property type="molecule type" value="Genomic_DNA"/>
</dbReference>
<evidence type="ECO:0000313" key="3">
    <source>
        <dbReference type="EMBL" id="AYV81121.1"/>
    </source>
</evidence>
<keyword evidence="1" id="KW-0175">Coiled coil</keyword>
<dbReference type="InterPro" id="IPR041170">
    <property type="entry name" value="Znf-RING_14"/>
</dbReference>
<feature type="coiled-coil region" evidence="1">
    <location>
        <begin position="96"/>
        <end position="123"/>
    </location>
</feature>
<gene>
    <name evidence="3" type="ORF">Harvfovirus17_15</name>
</gene>
<reference evidence="3" key="1">
    <citation type="submission" date="2018-10" db="EMBL/GenBank/DDBJ databases">
        <title>Hidden diversity of soil giant viruses.</title>
        <authorList>
            <person name="Schulz F."/>
            <person name="Alteio L."/>
            <person name="Goudeau D."/>
            <person name="Ryan E.M."/>
            <person name="Malmstrom R.R."/>
            <person name="Blanchard J."/>
            <person name="Woyke T."/>
        </authorList>
    </citation>
    <scope>NUCLEOTIDE SEQUENCE</scope>
    <source>
        <strain evidence="3">HAV1</strain>
    </source>
</reference>
<organism evidence="3">
    <name type="scientific">Harvfovirus sp</name>
    <dbReference type="NCBI Taxonomy" id="2487768"/>
    <lineage>
        <taxon>Viruses</taxon>
        <taxon>Varidnaviria</taxon>
        <taxon>Bamfordvirae</taxon>
        <taxon>Nucleocytoviricota</taxon>
        <taxon>Megaviricetes</taxon>
        <taxon>Imitervirales</taxon>
        <taxon>Mimiviridae</taxon>
        <taxon>Klosneuvirinae</taxon>
    </lineage>
</organism>
<dbReference type="Pfam" id="PF17978">
    <property type="entry name" value="zf-RING_14"/>
    <property type="match status" value="1"/>
</dbReference>
<name>A0A3G5A4I3_9VIRU</name>
<evidence type="ECO:0000259" key="2">
    <source>
        <dbReference type="Pfam" id="PF17978"/>
    </source>
</evidence>
<accession>A0A3G5A4I3</accession>
<sequence>MAAVSVETKGASASTSGGAYNSKEFNDAIDRCLAVNKITLPPEMIPVVRLLITDVANKIDDTYRVRMEDTMRGEMAKITAKISELKVSEATLSRHRESLNALVKQLDLEVASLKTKNDDLVRMLGLARAENEKLAAAAIVAALPRPAPRPPAAAAAAAAASAAAPTVVVPKETKAVSIHASLYGIHGHCLKCEKYVPVKVGRRCAHWKCLSTKIAEAKDGEVWTDLYKQYSGCVHLEPTACTSTRWEFFGICPDHPDQKDAPLLLCQIICNDTKETCVGCGKVEPTLLQFGCGHFICAMKCWRNYVRTKLDNRELLFDTPTPGCDSTLACPAGCRHFIQSHALFKALGKARHEQYQTLGMEHLVGRSLTKESDEGRLALVKRLPLQNNYKFCVNCGSQHSRVKDGAHEVNLNCKIKCHRCGFLWCWTCELDWTPACKAHIISWK</sequence>
<dbReference type="SUPFAM" id="SSF57850">
    <property type="entry name" value="RING/U-box"/>
    <property type="match status" value="1"/>
</dbReference>
<evidence type="ECO:0000256" key="1">
    <source>
        <dbReference type="SAM" id="Coils"/>
    </source>
</evidence>
<proteinExistence type="predicted"/>
<protein>
    <recommendedName>
        <fullName evidence="2">RING/Ubox-like zinc-binding domain-containing protein</fullName>
    </recommendedName>
</protein>